<comment type="caution">
    <text evidence="1">The sequence shown here is derived from an EMBL/GenBank/DDBJ whole genome shotgun (WGS) entry which is preliminary data.</text>
</comment>
<accession>A0AAN8KNE1</accession>
<sequence>MIGMKNIKGKKEKDIKEGRLLDRKAYRKIAQLKQRLNKLYRINRQLRKPKHSTSKSGLTIASQASKTDLILALNGRSKVRKELLFGYALASQVKENLKELKKRSLVAESLQEELLRSTNYKIN</sequence>
<gene>
    <name evidence="1" type="ORF">SNE40_001543</name>
</gene>
<evidence type="ECO:0000313" key="2">
    <source>
        <dbReference type="Proteomes" id="UP001347796"/>
    </source>
</evidence>
<reference evidence="1 2" key="1">
    <citation type="submission" date="2024-01" db="EMBL/GenBank/DDBJ databases">
        <title>The genome of the rayed Mediterranean limpet Patella caerulea (Linnaeus, 1758).</title>
        <authorList>
            <person name="Anh-Thu Weber A."/>
            <person name="Halstead-Nussloch G."/>
        </authorList>
    </citation>
    <scope>NUCLEOTIDE SEQUENCE [LARGE SCALE GENOMIC DNA]</scope>
    <source>
        <strain evidence="1">AATW-2023a</strain>
        <tissue evidence="1">Whole specimen</tissue>
    </source>
</reference>
<proteinExistence type="predicted"/>
<name>A0AAN8KNE1_PATCE</name>
<protein>
    <submittedName>
        <fullName evidence="1">Uncharacterized protein</fullName>
    </submittedName>
</protein>
<evidence type="ECO:0000313" key="1">
    <source>
        <dbReference type="EMBL" id="KAK6196292.1"/>
    </source>
</evidence>
<keyword evidence="2" id="KW-1185">Reference proteome</keyword>
<dbReference type="AlphaFoldDB" id="A0AAN8KNE1"/>
<dbReference type="EMBL" id="JAZGQO010000001">
    <property type="protein sequence ID" value="KAK6196292.1"/>
    <property type="molecule type" value="Genomic_DNA"/>
</dbReference>
<organism evidence="1 2">
    <name type="scientific">Patella caerulea</name>
    <name type="common">Rayed Mediterranean limpet</name>
    <dbReference type="NCBI Taxonomy" id="87958"/>
    <lineage>
        <taxon>Eukaryota</taxon>
        <taxon>Metazoa</taxon>
        <taxon>Spiralia</taxon>
        <taxon>Lophotrochozoa</taxon>
        <taxon>Mollusca</taxon>
        <taxon>Gastropoda</taxon>
        <taxon>Patellogastropoda</taxon>
        <taxon>Patelloidea</taxon>
        <taxon>Patellidae</taxon>
        <taxon>Patella</taxon>
    </lineage>
</organism>
<dbReference type="Proteomes" id="UP001347796">
    <property type="component" value="Unassembled WGS sequence"/>
</dbReference>